<dbReference type="RefSeq" id="WP_191629352.1">
    <property type="nucleotide sequence ID" value="NZ_JBIUWZ010000004.1"/>
</dbReference>
<sequence>MMDTYGIDKDELDEDSEEWQEMAQEYQAECRLKSKGLQHPIGFVH</sequence>
<dbReference type="EMBL" id="JBIUWZ010000004">
    <property type="protein sequence ID" value="MFJ2677451.1"/>
    <property type="molecule type" value="Genomic_DNA"/>
</dbReference>
<keyword evidence="2" id="KW-1185">Reference proteome</keyword>
<protein>
    <submittedName>
        <fullName evidence="1">Uncharacterized protein</fullName>
    </submittedName>
</protein>
<reference evidence="1 2" key="1">
    <citation type="submission" date="2024-10" db="EMBL/GenBank/DDBJ databases">
        <title>The Natural Products Discovery Center: Release of the First 8490 Sequenced Strains for Exploring Actinobacteria Biosynthetic Diversity.</title>
        <authorList>
            <person name="Kalkreuter E."/>
            <person name="Kautsar S.A."/>
            <person name="Yang D."/>
            <person name="Bader C.D."/>
            <person name="Teijaro C.N."/>
            <person name="Fluegel L."/>
            <person name="Davis C.M."/>
            <person name="Simpson J.R."/>
            <person name="Lauterbach L."/>
            <person name="Steele A.D."/>
            <person name="Gui C."/>
            <person name="Meng S."/>
            <person name="Li G."/>
            <person name="Viehrig K."/>
            <person name="Ye F."/>
            <person name="Su P."/>
            <person name="Kiefer A.F."/>
            <person name="Nichols A."/>
            <person name="Cepeda A.J."/>
            <person name="Yan W."/>
            <person name="Fan B."/>
            <person name="Jiang Y."/>
            <person name="Adhikari A."/>
            <person name="Zheng C.-J."/>
            <person name="Schuster L."/>
            <person name="Cowan T.M."/>
            <person name="Smanski M.J."/>
            <person name="Chevrette M.G."/>
            <person name="De Carvalho L.P.S."/>
            <person name="Shen B."/>
        </authorList>
    </citation>
    <scope>NUCLEOTIDE SEQUENCE [LARGE SCALE GENOMIC DNA]</scope>
    <source>
        <strain evidence="1 2">NPDC087581</strain>
    </source>
</reference>
<comment type="caution">
    <text evidence="1">The sequence shown here is derived from an EMBL/GenBank/DDBJ whole genome shotgun (WGS) entry which is preliminary data.</text>
</comment>
<evidence type="ECO:0000313" key="2">
    <source>
        <dbReference type="Proteomes" id="UP001617213"/>
    </source>
</evidence>
<dbReference type="Proteomes" id="UP001617213">
    <property type="component" value="Unassembled WGS sequence"/>
</dbReference>
<gene>
    <name evidence="1" type="ORF">ACIOWJ_05005</name>
</gene>
<accession>A0ABW8DV16</accession>
<proteinExistence type="predicted"/>
<evidence type="ECO:0000313" key="1">
    <source>
        <dbReference type="EMBL" id="MFJ2677451.1"/>
    </source>
</evidence>
<name>A0ABW8DV16_9PSED</name>
<organism evidence="1 2">
    <name type="scientific">Pseudomonas sivasensis</name>
    <dbReference type="NCBI Taxonomy" id="1880678"/>
    <lineage>
        <taxon>Bacteria</taxon>
        <taxon>Pseudomonadati</taxon>
        <taxon>Pseudomonadota</taxon>
        <taxon>Gammaproteobacteria</taxon>
        <taxon>Pseudomonadales</taxon>
        <taxon>Pseudomonadaceae</taxon>
        <taxon>Pseudomonas</taxon>
    </lineage>
</organism>